<evidence type="ECO:0000256" key="6">
    <source>
        <dbReference type="SAM" id="Phobius"/>
    </source>
</evidence>
<protein>
    <recommendedName>
        <fullName evidence="7">Membrane transport protein MMPL domain-containing protein</fullName>
    </recommendedName>
</protein>
<keyword evidence="2" id="KW-1003">Cell membrane</keyword>
<evidence type="ECO:0000259" key="7">
    <source>
        <dbReference type="Pfam" id="PF03176"/>
    </source>
</evidence>
<name>A0A841GVE4_9BACT</name>
<dbReference type="Proteomes" id="UP000555828">
    <property type="component" value="Unassembled WGS sequence"/>
</dbReference>
<feature type="transmembrane region" description="Helical" evidence="6">
    <location>
        <begin position="618"/>
        <end position="637"/>
    </location>
</feature>
<feature type="transmembrane region" description="Helical" evidence="6">
    <location>
        <begin position="643"/>
        <end position="666"/>
    </location>
</feature>
<dbReference type="InterPro" id="IPR004869">
    <property type="entry name" value="MMPL_dom"/>
</dbReference>
<feature type="transmembrane region" description="Helical" evidence="6">
    <location>
        <begin position="218"/>
        <end position="240"/>
    </location>
</feature>
<feature type="transmembrane region" description="Helical" evidence="6">
    <location>
        <begin position="577"/>
        <end position="598"/>
    </location>
</feature>
<dbReference type="PANTHER" id="PTHR33406">
    <property type="entry name" value="MEMBRANE PROTEIN MJ1562-RELATED"/>
    <property type="match status" value="1"/>
</dbReference>
<organism evidence="8 9">
    <name type="scientific">Thermosipho japonicus</name>
    <dbReference type="NCBI Taxonomy" id="90323"/>
    <lineage>
        <taxon>Bacteria</taxon>
        <taxon>Thermotogati</taxon>
        <taxon>Thermotogota</taxon>
        <taxon>Thermotogae</taxon>
        <taxon>Thermotogales</taxon>
        <taxon>Fervidobacteriaceae</taxon>
        <taxon>Thermosipho</taxon>
    </lineage>
</organism>
<feature type="transmembrane region" description="Helical" evidence="6">
    <location>
        <begin position="312"/>
        <end position="335"/>
    </location>
</feature>
<evidence type="ECO:0000313" key="9">
    <source>
        <dbReference type="Proteomes" id="UP000555828"/>
    </source>
</evidence>
<feature type="domain" description="Membrane transport protein MMPL" evidence="7">
    <location>
        <begin position="410"/>
        <end position="655"/>
    </location>
</feature>
<dbReference type="AlphaFoldDB" id="A0A841GVE4"/>
<dbReference type="EMBL" id="JACHEX010000004">
    <property type="protein sequence ID" value="MBB6062951.1"/>
    <property type="molecule type" value="Genomic_DNA"/>
</dbReference>
<comment type="caution">
    <text evidence="8">The sequence shown here is derived from an EMBL/GenBank/DDBJ whole genome shotgun (WGS) entry which is preliminary data.</text>
</comment>
<evidence type="ECO:0000256" key="5">
    <source>
        <dbReference type="ARBA" id="ARBA00023136"/>
    </source>
</evidence>
<feature type="transmembrane region" description="Helical" evidence="6">
    <location>
        <begin position="285"/>
        <end position="306"/>
    </location>
</feature>
<feature type="transmembrane region" description="Helical" evidence="6">
    <location>
        <begin position="551"/>
        <end position="571"/>
    </location>
</feature>
<dbReference type="InterPro" id="IPR050545">
    <property type="entry name" value="Mycobact_MmpL"/>
</dbReference>
<dbReference type="RefSeq" id="WP_184619573.1">
    <property type="nucleotide sequence ID" value="NZ_JACHEX010000004.1"/>
</dbReference>
<evidence type="ECO:0000256" key="1">
    <source>
        <dbReference type="ARBA" id="ARBA00004651"/>
    </source>
</evidence>
<keyword evidence="9" id="KW-1185">Reference proteome</keyword>
<dbReference type="GO" id="GO:0005886">
    <property type="term" value="C:plasma membrane"/>
    <property type="evidence" value="ECO:0007669"/>
    <property type="project" value="UniProtKB-SubCell"/>
</dbReference>
<dbReference type="Pfam" id="PF03176">
    <property type="entry name" value="MMPL"/>
    <property type="match status" value="2"/>
</dbReference>
<comment type="subcellular location">
    <subcellularLocation>
        <location evidence="1">Cell membrane</location>
        <topology evidence="1">Multi-pass membrane protein</topology>
    </subcellularLocation>
</comment>
<dbReference type="Gene3D" id="1.20.1640.10">
    <property type="entry name" value="Multidrug efflux transporter AcrB transmembrane domain"/>
    <property type="match status" value="2"/>
</dbReference>
<feature type="transmembrane region" description="Helical" evidence="6">
    <location>
        <begin position="246"/>
        <end position="264"/>
    </location>
</feature>
<dbReference type="PANTHER" id="PTHR33406:SF13">
    <property type="entry name" value="MEMBRANE PROTEIN YDFJ"/>
    <property type="match status" value="1"/>
</dbReference>
<evidence type="ECO:0000256" key="4">
    <source>
        <dbReference type="ARBA" id="ARBA00022989"/>
    </source>
</evidence>
<evidence type="ECO:0000256" key="3">
    <source>
        <dbReference type="ARBA" id="ARBA00022692"/>
    </source>
</evidence>
<feature type="transmembrane region" description="Helical" evidence="6">
    <location>
        <begin position="526"/>
        <end position="544"/>
    </location>
</feature>
<dbReference type="SUPFAM" id="SSF82866">
    <property type="entry name" value="Multidrug efflux transporter AcrB transmembrane domain"/>
    <property type="match status" value="2"/>
</dbReference>
<feature type="transmembrane region" description="Helical" evidence="6">
    <location>
        <begin position="194"/>
        <end position="211"/>
    </location>
</feature>
<reference evidence="8 9" key="1">
    <citation type="submission" date="2020-08" db="EMBL/GenBank/DDBJ databases">
        <title>Genomic Encyclopedia of Type Strains, Phase IV (KMG-IV): sequencing the most valuable type-strain genomes for metagenomic binning, comparative biology and taxonomic classification.</title>
        <authorList>
            <person name="Goeker M."/>
        </authorList>
    </citation>
    <scope>NUCLEOTIDE SEQUENCE [LARGE SCALE GENOMIC DNA]</scope>
    <source>
        <strain evidence="8 9">DSM 13481</strain>
    </source>
</reference>
<evidence type="ECO:0000256" key="2">
    <source>
        <dbReference type="ARBA" id="ARBA00022475"/>
    </source>
</evidence>
<accession>A0A841GVE4</accession>
<feature type="transmembrane region" description="Helical" evidence="6">
    <location>
        <begin position="356"/>
        <end position="375"/>
    </location>
</feature>
<keyword evidence="5 6" id="KW-0472">Membrane</keyword>
<sequence>MKKFIIFLAFFIISLVIIFIKGSIYTGPDVFLPGFKYGKSLNEIDNESVKNFAKLSKDFNDGNSLFVIIYSDNGFFNKENTKKLLNLTSELLNEPYISTIISPANFPKIVGFSITTYIKDNVLQKEILTDKNAGNLISKDGKYSIINLTFKQNIDARKYITKIENHIKKFFENYYLFGEPVIDSELFKELLKQMYIYPVIMLLLILFFFYFQTKSLKVAFFSVFAPIISSIFTVSIIFLFNRPLNTLTVMIFSFLLIIGSGYGLHYYNAYFRIKDFEKTKKHIQIPIIFSMLTTVAGFLSFLFVNIESFKELGLLVSIGLIINVLLIFSFSKEIFKNTNPKKRPINFGIKYFGDKISFTLLIIFIVIAIISPLLIKNISIKSDMISYFSKDSKIGKAYNIMEQFFNFREPIFLVLEKNSPFIASDNKKIKNILETLENTEYVSNTNFPIDIPIPILYSFSKNNPLLKYYISSNSKIRIIINLTKKGYENIDEILNILKEITPYKYYVAGSALIWNDINKNILNAQIKSIIFAGILIFAMVFIIFKSIRITLSVIIPIGFTSLFNFIFMTIFKINLDVSTSITSSILMGLVIDYSIHLANDEKNTKSPEKSVINVGPPILANGIGLILGFSVLLFSSLKLFKSISLLIIFGILIGLSFTLIIQPYILKKFTLINNPYRGFKK</sequence>
<evidence type="ECO:0000313" key="8">
    <source>
        <dbReference type="EMBL" id="MBB6062951.1"/>
    </source>
</evidence>
<proteinExistence type="predicted"/>
<gene>
    <name evidence="8" type="ORF">HNP65_001414</name>
</gene>
<feature type="domain" description="Membrane transport protein MMPL" evidence="7">
    <location>
        <begin position="41"/>
        <end position="330"/>
    </location>
</feature>
<keyword evidence="4 6" id="KW-1133">Transmembrane helix</keyword>
<keyword evidence="3 6" id="KW-0812">Transmembrane</keyword>